<reference evidence="8" key="1">
    <citation type="journal article" date="2014" name="Proc. Natl. Acad. Sci. U.S.A.">
        <title>Extensive sampling of basidiomycete genomes demonstrates inadequacy of the white-rot/brown-rot paradigm for wood decay fungi.</title>
        <authorList>
            <person name="Riley R."/>
            <person name="Salamov A.A."/>
            <person name="Brown D.W."/>
            <person name="Nagy L.G."/>
            <person name="Floudas D."/>
            <person name="Held B.W."/>
            <person name="Levasseur A."/>
            <person name="Lombard V."/>
            <person name="Morin E."/>
            <person name="Otillar R."/>
            <person name="Lindquist E.A."/>
            <person name="Sun H."/>
            <person name="LaButti K.M."/>
            <person name="Schmutz J."/>
            <person name="Jabbour D."/>
            <person name="Luo H."/>
            <person name="Baker S.E."/>
            <person name="Pisabarro A.G."/>
            <person name="Walton J.D."/>
            <person name="Blanchette R.A."/>
            <person name="Henrissat B."/>
            <person name="Martin F."/>
            <person name="Cullen D."/>
            <person name="Hibbett D.S."/>
            <person name="Grigoriev I.V."/>
        </authorList>
    </citation>
    <scope>NUCLEOTIDE SEQUENCE [LARGE SCALE GENOMIC DNA]</scope>
    <source>
        <strain evidence="8">FD-172 SS1</strain>
    </source>
</reference>
<evidence type="ECO:0000256" key="1">
    <source>
        <dbReference type="ARBA" id="ARBA00005446"/>
    </source>
</evidence>
<dbReference type="GO" id="GO:0043138">
    <property type="term" value="F:3'-5' DNA helicase activity"/>
    <property type="evidence" value="ECO:0007669"/>
    <property type="project" value="UniProtKB-EC"/>
</dbReference>
<dbReference type="PANTHER" id="PTHR13710">
    <property type="entry name" value="DNA HELICASE RECQ FAMILY MEMBER"/>
    <property type="match status" value="1"/>
</dbReference>
<evidence type="ECO:0000256" key="5">
    <source>
        <dbReference type="ARBA" id="ARBA00034808"/>
    </source>
</evidence>
<dbReference type="GO" id="GO:0005524">
    <property type="term" value="F:ATP binding"/>
    <property type="evidence" value="ECO:0007669"/>
    <property type="project" value="InterPro"/>
</dbReference>
<dbReference type="OrthoDB" id="10261556at2759"/>
<evidence type="ECO:0000313" key="7">
    <source>
        <dbReference type="EMBL" id="KDQ05811.1"/>
    </source>
</evidence>
<dbReference type="GO" id="GO:0003677">
    <property type="term" value="F:DNA binding"/>
    <property type="evidence" value="ECO:0007669"/>
    <property type="project" value="UniProtKB-KW"/>
</dbReference>
<keyword evidence="3" id="KW-0413">Isomerase</keyword>
<feature type="non-terminal residue" evidence="7">
    <location>
        <position position="1"/>
    </location>
</feature>
<dbReference type="InterPro" id="IPR014001">
    <property type="entry name" value="Helicase_ATP-bd"/>
</dbReference>
<keyword evidence="2" id="KW-0238">DNA-binding</keyword>
<dbReference type="Gene3D" id="3.40.50.300">
    <property type="entry name" value="P-loop containing nucleotide triphosphate hydrolases"/>
    <property type="match status" value="2"/>
</dbReference>
<feature type="domain" description="Helicase ATP-binding" evidence="6">
    <location>
        <begin position="1"/>
        <end position="140"/>
    </location>
</feature>
<dbReference type="SUPFAM" id="SSF52540">
    <property type="entry name" value="P-loop containing nucleoside triphosphate hydrolases"/>
    <property type="match status" value="1"/>
</dbReference>
<keyword evidence="8" id="KW-1185">Reference proteome</keyword>
<sequence>KHLICILPTGSGKTLIFWTPLIWLKDGITILISPLQSLGDQHDSAKELDALERGVYRVIITSPEMINNNPRFEELWANPSFCKRVNRVIFDEAHCISEWGDFRPDYRRLCKLIYICMNAIFLLASATMPDKVLRDVRQCM</sequence>
<dbReference type="GO" id="GO:0005694">
    <property type="term" value="C:chromosome"/>
    <property type="evidence" value="ECO:0007669"/>
    <property type="project" value="TreeGrafter"/>
</dbReference>
<feature type="non-terminal residue" evidence="7">
    <location>
        <position position="140"/>
    </location>
</feature>
<evidence type="ECO:0000256" key="3">
    <source>
        <dbReference type="ARBA" id="ARBA00023235"/>
    </source>
</evidence>
<dbReference type="Pfam" id="PF00270">
    <property type="entry name" value="DEAD"/>
    <property type="match status" value="2"/>
</dbReference>
<evidence type="ECO:0000256" key="4">
    <source>
        <dbReference type="ARBA" id="ARBA00034617"/>
    </source>
</evidence>
<evidence type="ECO:0000259" key="6">
    <source>
        <dbReference type="PROSITE" id="PS51192"/>
    </source>
</evidence>
<protein>
    <recommendedName>
        <fullName evidence="5">DNA 3'-5' helicase</fullName>
        <ecNumber evidence="5">5.6.2.4</ecNumber>
    </recommendedName>
</protein>
<dbReference type="GO" id="GO:0005737">
    <property type="term" value="C:cytoplasm"/>
    <property type="evidence" value="ECO:0007669"/>
    <property type="project" value="TreeGrafter"/>
</dbReference>
<dbReference type="GO" id="GO:0009378">
    <property type="term" value="F:four-way junction helicase activity"/>
    <property type="evidence" value="ECO:0007669"/>
    <property type="project" value="TreeGrafter"/>
</dbReference>
<name>A0A067M2P5_BOTB1</name>
<dbReference type="InterPro" id="IPR011545">
    <property type="entry name" value="DEAD/DEAH_box_helicase_dom"/>
</dbReference>
<dbReference type="HOGENOM" id="CLU_001103_19_2_1"/>
<dbReference type="AlphaFoldDB" id="A0A067M2P5"/>
<organism evidence="7 8">
    <name type="scientific">Botryobasidium botryosum (strain FD-172 SS1)</name>
    <dbReference type="NCBI Taxonomy" id="930990"/>
    <lineage>
        <taxon>Eukaryota</taxon>
        <taxon>Fungi</taxon>
        <taxon>Dikarya</taxon>
        <taxon>Basidiomycota</taxon>
        <taxon>Agaricomycotina</taxon>
        <taxon>Agaricomycetes</taxon>
        <taxon>Cantharellales</taxon>
        <taxon>Botryobasidiaceae</taxon>
        <taxon>Botryobasidium</taxon>
    </lineage>
</organism>
<accession>A0A067M2P5</accession>
<evidence type="ECO:0000256" key="2">
    <source>
        <dbReference type="ARBA" id="ARBA00023125"/>
    </source>
</evidence>
<evidence type="ECO:0000313" key="8">
    <source>
        <dbReference type="Proteomes" id="UP000027195"/>
    </source>
</evidence>
<comment type="similarity">
    <text evidence="1">Belongs to the helicase family. RecQ subfamily.</text>
</comment>
<dbReference type="GO" id="GO:0006310">
    <property type="term" value="P:DNA recombination"/>
    <property type="evidence" value="ECO:0007669"/>
    <property type="project" value="TreeGrafter"/>
</dbReference>
<dbReference type="Proteomes" id="UP000027195">
    <property type="component" value="Unassembled WGS sequence"/>
</dbReference>
<dbReference type="EMBL" id="KL198184">
    <property type="protein sequence ID" value="KDQ05811.1"/>
    <property type="molecule type" value="Genomic_DNA"/>
</dbReference>
<gene>
    <name evidence="7" type="ORF">BOTBODRAFT_79723</name>
</gene>
<dbReference type="InterPro" id="IPR027417">
    <property type="entry name" value="P-loop_NTPase"/>
</dbReference>
<dbReference type="PANTHER" id="PTHR13710:SF105">
    <property type="entry name" value="ATP-DEPENDENT DNA HELICASE Q1"/>
    <property type="match status" value="1"/>
</dbReference>
<dbReference type="InParanoid" id="A0A067M2P5"/>
<comment type="catalytic activity">
    <reaction evidence="4">
        <text>Couples ATP hydrolysis with the unwinding of duplex DNA by translocating in the 3'-5' direction.</text>
        <dbReference type="EC" id="5.6.2.4"/>
    </reaction>
</comment>
<dbReference type="PROSITE" id="PS51192">
    <property type="entry name" value="HELICASE_ATP_BIND_1"/>
    <property type="match status" value="1"/>
</dbReference>
<dbReference type="SMART" id="SM00487">
    <property type="entry name" value="DEXDc"/>
    <property type="match status" value="1"/>
</dbReference>
<dbReference type="EC" id="5.6.2.4" evidence="5"/>
<proteinExistence type="inferred from homology"/>
<dbReference type="STRING" id="930990.A0A067M2P5"/>
<dbReference type="GO" id="GO:0006281">
    <property type="term" value="P:DNA repair"/>
    <property type="evidence" value="ECO:0007669"/>
    <property type="project" value="TreeGrafter"/>
</dbReference>